<keyword evidence="3" id="KW-1185">Reference proteome</keyword>
<name>A0A402BHX9_9CHLR</name>
<gene>
    <name evidence="2" type="ORF">KDA_64490</name>
</gene>
<evidence type="ECO:0000313" key="3">
    <source>
        <dbReference type="Proteomes" id="UP000287171"/>
    </source>
</evidence>
<reference evidence="3" key="1">
    <citation type="submission" date="2018-12" db="EMBL/GenBank/DDBJ databases">
        <title>Tengunoibacter tsumagoiensis gen. nov., sp. nov., Dictyobacter kobayashii sp. nov., D. alpinus sp. nov., and D. joshuensis sp. nov. and description of Dictyobacteraceae fam. nov. within the order Ktedonobacterales isolated from Tengu-no-mugimeshi.</title>
        <authorList>
            <person name="Wang C.M."/>
            <person name="Zheng Y."/>
            <person name="Sakai Y."/>
            <person name="Toyoda A."/>
            <person name="Minakuchi Y."/>
            <person name="Abe K."/>
            <person name="Yokota A."/>
            <person name="Yabe S."/>
        </authorList>
    </citation>
    <scope>NUCLEOTIDE SEQUENCE [LARGE SCALE GENOMIC DNA]</scope>
    <source>
        <strain evidence="3">Uno16</strain>
    </source>
</reference>
<protein>
    <recommendedName>
        <fullName evidence="1">N-acetyltransferase domain-containing protein</fullName>
    </recommendedName>
</protein>
<comment type="caution">
    <text evidence="2">The sequence shown here is derived from an EMBL/GenBank/DDBJ whole genome shotgun (WGS) entry which is preliminary data.</text>
</comment>
<accession>A0A402BHX9</accession>
<dbReference type="PROSITE" id="PS51186">
    <property type="entry name" value="GNAT"/>
    <property type="match status" value="1"/>
</dbReference>
<dbReference type="AlphaFoldDB" id="A0A402BHX9"/>
<dbReference type="Gene3D" id="3.40.630.30">
    <property type="match status" value="1"/>
</dbReference>
<feature type="domain" description="N-acetyltransferase" evidence="1">
    <location>
        <begin position="121"/>
        <end position="264"/>
    </location>
</feature>
<dbReference type="CDD" id="cd04301">
    <property type="entry name" value="NAT_SF"/>
    <property type="match status" value="1"/>
</dbReference>
<dbReference type="GO" id="GO:0016747">
    <property type="term" value="F:acyltransferase activity, transferring groups other than amino-acyl groups"/>
    <property type="evidence" value="ECO:0007669"/>
    <property type="project" value="InterPro"/>
</dbReference>
<dbReference type="RefSeq" id="WP_126630990.1">
    <property type="nucleotide sequence ID" value="NZ_BIFT01000002.1"/>
</dbReference>
<evidence type="ECO:0000313" key="2">
    <source>
        <dbReference type="EMBL" id="GCE30965.1"/>
    </source>
</evidence>
<dbReference type="OrthoDB" id="1096234at2"/>
<dbReference type="Proteomes" id="UP000287171">
    <property type="component" value="Unassembled WGS sequence"/>
</dbReference>
<sequence length="264" mass="29646">MDETLLKAMASNRSLFNQTLGYGTEGKVSLNAEVCWSYTGYPHSNYVFDLHFREESVQEKVETVLRIFQEKQAPTTWIIDPLCTPDTLATVLSRYPHAYKGQFTAMALQLRDFSEYEEQPEDFSLAEASSQADLEVWGKVLCDGFGIGENQAHEYQRVYINAAQAAGPHFTFRNFIGFRAGKPICATSLLVEGTMAGIYWVTTIPEARRQKAAATTLSRVLALAKKQGCEWSVLQSTAMGAGLYASLGFREYYRETYFEDLTLA</sequence>
<organism evidence="2 3">
    <name type="scientific">Dictyobacter alpinus</name>
    <dbReference type="NCBI Taxonomy" id="2014873"/>
    <lineage>
        <taxon>Bacteria</taxon>
        <taxon>Bacillati</taxon>
        <taxon>Chloroflexota</taxon>
        <taxon>Ktedonobacteria</taxon>
        <taxon>Ktedonobacterales</taxon>
        <taxon>Dictyobacteraceae</taxon>
        <taxon>Dictyobacter</taxon>
    </lineage>
</organism>
<dbReference type="InterPro" id="IPR000182">
    <property type="entry name" value="GNAT_dom"/>
</dbReference>
<dbReference type="SUPFAM" id="SSF55729">
    <property type="entry name" value="Acyl-CoA N-acyltransferases (Nat)"/>
    <property type="match status" value="1"/>
</dbReference>
<dbReference type="EMBL" id="BIFT01000002">
    <property type="protein sequence ID" value="GCE30965.1"/>
    <property type="molecule type" value="Genomic_DNA"/>
</dbReference>
<proteinExistence type="predicted"/>
<dbReference type="InterPro" id="IPR016181">
    <property type="entry name" value="Acyl_CoA_acyltransferase"/>
</dbReference>
<evidence type="ECO:0000259" key="1">
    <source>
        <dbReference type="PROSITE" id="PS51186"/>
    </source>
</evidence>